<evidence type="ECO:0000256" key="6">
    <source>
        <dbReference type="ARBA" id="ARBA00023242"/>
    </source>
</evidence>
<proteinExistence type="inferred from homology"/>
<dbReference type="Gene3D" id="1.10.30.10">
    <property type="entry name" value="High mobility group box domain"/>
    <property type="match status" value="2"/>
</dbReference>
<accession>A0A3Q3WP28</accession>
<dbReference type="PROSITE" id="PS50118">
    <property type="entry name" value="HMG_BOX_2"/>
    <property type="match status" value="1"/>
</dbReference>
<evidence type="ECO:0000313" key="11">
    <source>
        <dbReference type="Proteomes" id="UP000261620"/>
    </source>
</evidence>
<dbReference type="Pfam" id="PF00505">
    <property type="entry name" value="HMG_box"/>
    <property type="match status" value="1"/>
</dbReference>
<dbReference type="GO" id="GO:0005634">
    <property type="term" value="C:nucleus"/>
    <property type="evidence" value="ECO:0007669"/>
    <property type="project" value="UniProtKB-UniRule"/>
</dbReference>
<evidence type="ECO:0000256" key="1">
    <source>
        <dbReference type="ARBA" id="ARBA00004286"/>
    </source>
</evidence>
<dbReference type="InterPro" id="IPR050342">
    <property type="entry name" value="HMGB"/>
</dbReference>
<keyword evidence="4" id="KW-0677">Repeat</keyword>
<keyword evidence="11" id="KW-1185">Reference proteome</keyword>
<dbReference type="SMART" id="SM00398">
    <property type="entry name" value="HMG"/>
    <property type="match status" value="2"/>
</dbReference>
<dbReference type="AlphaFoldDB" id="A0A3Q3WP28"/>
<dbReference type="FunFam" id="1.10.30.10:FF:000015">
    <property type="entry name" value="high mobility group protein B1"/>
    <property type="match status" value="1"/>
</dbReference>
<keyword evidence="3" id="KW-0158">Chromosome</keyword>
<evidence type="ECO:0000256" key="2">
    <source>
        <dbReference type="ARBA" id="ARBA00008774"/>
    </source>
</evidence>
<evidence type="ECO:0000256" key="3">
    <source>
        <dbReference type="ARBA" id="ARBA00022454"/>
    </source>
</evidence>
<keyword evidence="5 7" id="KW-0238">DNA-binding</keyword>
<feature type="region of interest" description="Disordered" evidence="8">
    <location>
        <begin position="78"/>
        <end position="101"/>
    </location>
</feature>
<dbReference type="STRING" id="94237.ENSMMOP00000014177"/>
<dbReference type="InterPro" id="IPR036910">
    <property type="entry name" value="HMG_box_dom_sf"/>
</dbReference>
<keyword evidence="6 7" id="KW-0539">Nucleus</keyword>
<sequence length="209" mass="23083">MADCIRIGGKASEATGKPAAEAQFASTFSNRVFSTNKPATVASDDGKMKLNTMSNKEKGKFEDMAKVDKARYEREMMSYVPARGGKKKKKIKDPNAPKRPPSAFFIFCSEFRPKVKGEAPGLSIGEVAKKLGEMWNSTSSEDKQPYEKKAGKLKEKYEKEVAAYRQKTKGGAGSAGKAPAKVEKKVEDDDDDDDDEEDEEEEDDDDDDE</sequence>
<dbReference type="OMA" id="CSEYRXQ"/>
<dbReference type="GO" id="GO:0003677">
    <property type="term" value="F:DNA binding"/>
    <property type="evidence" value="ECO:0007669"/>
    <property type="project" value="UniProtKB-UniRule"/>
</dbReference>
<evidence type="ECO:0000256" key="8">
    <source>
        <dbReference type="SAM" id="MobiDB-lite"/>
    </source>
</evidence>
<feature type="DNA-binding region" description="HMG box" evidence="7">
    <location>
        <begin position="97"/>
        <end position="165"/>
    </location>
</feature>
<organism evidence="10 11">
    <name type="scientific">Mola mola</name>
    <name type="common">Ocean sunfish</name>
    <name type="synonym">Tetraodon mola</name>
    <dbReference type="NCBI Taxonomy" id="94237"/>
    <lineage>
        <taxon>Eukaryota</taxon>
        <taxon>Metazoa</taxon>
        <taxon>Chordata</taxon>
        <taxon>Craniata</taxon>
        <taxon>Vertebrata</taxon>
        <taxon>Euteleostomi</taxon>
        <taxon>Actinopterygii</taxon>
        <taxon>Neopterygii</taxon>
        <taxon>Teleostei</taxon>
        <taxon>Neoteleostei</taxon>
        <taxon>Acanthomorphata</taxon>
        <taxon>Eupercaria</taxon>
        <taxon>Tetraodontiformes</taxon>
        <taxon>Molidae</taxon>
        <taxon>Mola</taxon>
    </lineage>
</organism>
<dbReference type="InterPro" id="IPR009071">
    <property type="entry name" value="HMG_box_dom"/>
</dbReference>
<feature type="region of interest" description="Disordered" evidence="8">
    <location>
        <begin position="135"/>
        <end position="209"/>
    </location>
</feature>
<dbReference type="GO" id="GO:0006357">
    <property type="term" value="P:regulation of transcription by RNA polymerase II"/>
    <property type="evidence" value="ECO:0007669"/>
    <property type="project" value="TreeGrafter"/>
</dbReference>
<evidence type="ECO:0000256" key="5">
    <source>
        <dbReference type="ARBA" id="ARBA00023125"/>
    </source>
</evidence>
<reference evidence="10" key="2">
    <citation type="submission" date="2025-09" db="UniProtKB">
        <authorList>
            <consortium name="Ensembl"/>
        </authorList>
    </citation>
    <scope>IDENTIFICATION</scope>
</reference>
<dbReference type="PANTHER" id="PTHR48112:SF12">
    <property type="entry name" value="HIGH MOBILITY GROUP PROTEIN B1-LIKE 1-RELATED"/>
    <property type="match status" value="1"/>
</dbReference>
<feature type="domain" description="HMG box" evidence="9">
    <location>
        <begin position="97"/>
        <end position="165"/>
    </location>
</feature>
<evidence type="ECO:0000256" key="7">
    <source>
        <dbReference type="PROSITE-ProRule" id="PRU00267"/>
    </source>
</evidence>
<evidence type="ECO:0000259" key="9">
    <source>
        <dbReference type="PROSITE" id="PS50118"/>
    </source>
</evidence>
<comment type="subcellular location">
    <subcellularLocation>
        <location evidence="1">Chromosome</location>
    </subcellularLocation>
</comment>
<feature type="compositionally biased region" description="Basic and acidic residues" evidence="8">
    <location>
        <begin position="140"/>
        <end position="162"/>
    </location>
</feature>
<evidence type="ECO:0000256" key="4">
    <source>
        <dbReference type="ARBA" id="ARBA00022737"/>
    </source>
</evidence>
<dbReference type="PRINTS" id="PR00886">
    <property type="entry name" value="HIGHMOBLTY12"/>
</dbReference>
<dbReference type="Proteomes" id="UP000261620">
    <property type="component" value="Unplaced"/>
</dbReference>
<dbReference type="Ensembl" id="ENSMMOT00000014406.1">
    <property type="protein sequence ID" value="ENSMMOP00000014177.1"/>
    <property type="gene ID" value="ENSMMOG00000010854.1"/>
</dbReference>
<feature type="compositionally biased region" description="Acidic residues" evidence="8">
    <location>
        <begin position="188"/>
        <end position="209"/>
    </location>
</feature>
<reference evidence="10" key="1">
    <citation type="submission" date="2025-08" db="UniProtKB">
        <authorList>
            <consortium name="Ensembl"/>
        </authorList>
    </citation>
    <scope>IDENTIFICATION</scope>
</reference>
<name>A0A3Q3WP28_MOLML</name>
<evidence type="ECO:0000313" key="10">
    <source>
        <dbReference type="Ensembl" id="ENSMMOP00000014177.1"/>
    </source>
</evidence>
<dbReference type="CDD" id="cd21979">
    <property type="entry name" value="HMG-box_HMGB_rpt2"/>
    <property type="match status" value="1"/>
</dbReference>
<protein>
    <recommendedName>
        <fullName evidence="9">HMG box domain-containing protein</fullName>
    </recommendedName>
</protein>
<dbReference type="Pfam" id="PF09011">
    <property type="entry name" value="HMG_box_2"/>
    <property type="match status" value="1"/>
</dbReference>
<comment type="similarity">
    <text evidence="2">Belongs to the HMGB family.</text>
</comment>
<dbReference type="SUPFAM" id="SSF47095">
    <property type="entry name" value="HMG-box"/>
    <property type="match status" value="2"/>
</dbReference>
<dbReference type="GO" id="GO:0005694">
    <property type="term" value="C:chromosome"/>
    <property type="evidence" value="ECO:0007669"/>
    <property type="project" value="UniProtKB-SubCell"/>
</dbReference>
<dbReference type="PANTHER" id="PTHR48112">
    <property type="entry name" value="HIGH MOBILITY GROUP PROTEIN DSP1"/>
    <property type="match status" value="1"/>
</dbReference>